<dbReference type="InterPro" id="IPR027795">
    <property type="entry name" value="CASTOR_ACT_dom"/>
</dbReference>
<dbReference type="Proteomes" id="UP000308549">
    <property type="component" value="Unassembled WGS sequence"/>
</dbReference>
<accession>A0A4U0U3Q4</accession>
<evidence type="ECO:0000259" key="2">
    <source>
        <dbReference type="Pfam" id="PF13840"/>
    </source>
</evidence>
<feature type="compositionally biased region" description="Low complexity" evidence="1">
    <location>
        <begin position="203"/>
        <end position="214"/>
    </location>
</feature>
<proteinExistence type="predicted"/>
<gene>
    <name evidence="3" type="ORF">B0A50_03446</name>
</gene>
<evidence type="ECO:0000256" key="1">
    <source>
        <dbReference type="SAM" id="MobiDB-lite"/>
    </source>
</evidence>
<keyword evidence="4" id="KW-1185">Reference proteome</keyword>
<evidence type="ECO:0000313" key="3">
    <source>
        <dbReference type="EMBL" id="TKA29434.1"/>
    </source>
</evidence>
<sequence length="401" mass="43115">MDSSTSESITFLNAQLGFLDTHVALIYIPLEAYPLFLQAISQLLLRNELVDDDGQAIKPGRPWHFWHPFVNISVTESECSVVCPRKEADELFAPILACMNPAVRDTVSISKEDYSVITIGGEGLDAGQRVLDLTTPLAMTGISIYFITSYWSDFILVPLKARTRVINTLEDRGFVFEADSNSEAGHMINPASPLLNSHHGPCSSTSSTTSSSPTSPTPPSPKTTTISTTTTEQKPPSFHPTTSTTPLLPKINRQILLVTCAGIKETTPTTLATNFTQGKLQLGLLKCLTLRPTPRFFSLTLTNTESASITLEKSLLHLFYHDGEDLLLGKDGPAQVPISFDLRVLPAESTGVVCGVEGRLIEGLRGGGDAGGVGLNVSYLSTVGAGHVIVYEDELDGLLAG</sequence>
<feature type="compositionally biased region" description="Low complexity" evidence="1">
    <location>
        <begin position="222"/>
        <end position="246"/>
    </location>
</feature>
<dbReference type="SUPFAM" id="SSF55021">
    <property type="entry name" value="ACT-like"/>
    <property type="match status" value="1"/>
</dbReference>
<feature type="domain" description="CASTOR ACT" evidence="2">
    <location>
        <begin position="110"/>
        <end position="171"/>
    </location>
</feature>
<evidence type="ECO:0000313" key="4">
    <source>
        <dbReference type="Proteomes" id="UP000308549"/>
    </source>
</evidence>
<dbReference type="GO" id="GO:0006520">
    <property type="term" value="P:amino acid metabolic process"/>
    <property type="evidence" value="ECO:0007669"/>
    <property type="project" value="UniProtKB-ARBA"/>
</dbReference>
<dbReference type="GO" id="GO:0046394">
    <property type="term" value="P:carboxylic acid biosynthetic process"/>
    <property type="evidence" value="ECO:0007669"/>
    <property type="project" value="UniProtKB-ARBA"/>
</dbReference>
<dbReference type="InterPro" id="IPR051719">
    <property type="entry name" value="CASTOR_mTORC1"/>
</dbReference>
<dbReference type="InterPro" id="IPR045865">
    <property type="entry name" value="ACT-like_dom_sf"/>
</dbReference>
<dbReference type="Gene3D" id="3.30.2130.10">
    <property type="entry name" value="VC0802-like"/>
    <property type="match status" value="1"/>
</dbReference>
<dbReference type="OrthoDB" id="58529at2759"/>
<dbReference type="PANTHER" id="PTHR31131">
    <property type="entry name" value="CHROMOSOME 1, WHOLE GENOME SHOTGUN SEQUENCE"/>
    <property type="match status" value="1"/>
</dbReference>
<comment type="caution">
    <text evidence="3">The sequence shown here is derived from an EMBL/GenBank/DDBJ whole genome shotgun (WGS) entry which is preliminary data.</text>
</comment>
<feature type="region of interest" description="Disordered" evidence="1">
    <location>
        <begin position="186"/>
        <end position="246"/>
    </location>
</feature>
<dbReference type="PANTHER" id="PTHR31131:SF6">
    <property type="entry name" value="CASTOR ACT DOMAIN-CONTAINING PROTEIN"/>
    <property type="match status" value="1"/>
</dbReference>
<dbReference type="AlphaFoldDB" id="A0A4U0U3Q4"/>
<dbReference type="EMBL" id="NAJL01000014">
    <property type="protein sequence ID" value="TKA29434.1"/>
    <property type="molecule type" value="Genomic_DNA"/>
</dbReference>
<reference evidence="3 4" key="1">
    <citation type="submission" date="2017-03" db="EMBL/GenBank/DDBJ databases">
        <title>Genomes of endolithic fungi from Antarctica.</title>
        <authorList>
            <person name="Coleine C."/>
            <person name="Masonjones S."/>
            <person name="Stajich J.E."/>
        </authorList>
    </citation>
    <scope>NUCLEOTIDE SEQUENCE [LARGE SCALE GENOMIC DNA]</scope>
    <source>
        <strain evidence="3 4">CCFEE 6315</strain>
    </source>
</reference>
<protein>
    <recommendedName>
        <fullName evidence="2">CASTOR ACT domain-containing protein</fullName>
    </recommendedName>
</protein>
<organism evidence="3 4">
    <name type="scientific">Salinomyces thailandicus</name>
    <dbReference type="NCBI Taxonomy" id="706561"/>
    <lineage>
        <taxon>Eukaryota</taxon>
        <taxon>Fungi</taxon>
        <taxon>Dikarya</taxon>
        <taxon>Ascomycota</taxon>
        <taxon>Pezizomycotina</taxon>
        <taxon>Dothideomycetes</taxon>
        <taxon>Dothideomycetidae</taxon>
        <taxon>Mycosphaerellales</taxon>
        <taxon>Teratosphaeriaceae</taxon>
        <taxon>Salinomyces</taxon>
    </lineage>
</organism>
<dbReference type="Pfam" id="PF13840">
    <property type="entry name" value="ACT_7"/>
    <property type="match status" value="1"/>
</dbReference>
<name>A0A4U0U3Q4_9PEZI</name>